<evidence type="ECO:0000313" key="1">
    <source>
        <dbReference type="Proteomes" id="UP000887540"/>
    </source>
</evidence>
<reference evidence="2" key="1">
    <citation type="submission" date="2022-11" db="UniProtKB">
        <authorList>
            <consortium name="WormBaseParasite"/>
        </authorList>
    </citation>
    <scope>IDENTIFICATION</scope>
</reference>
<sequence>MYAFSAVADKKQKLDISIDELESAMWFSRLDVKEALERVEADPYFKGIKEWPHKHDLRYIP</sequence>
<dbReference type="AlphaFoldDB" id="A0A914DH38"/>
<accession>A0A914DH38</accession>
<keyword evidence="1" id="KW-1185">Reference proteome</keyword>
<protein>
    <submittedName>
        <fullName evidence="2">Uncharacterized protein</fullName>
    </submittedName>
</protein>
<evidence type="ECO:0000313" key="2">
    <source>
        <dbReference type="WBParaSite" id="ACRNAN_scaffold27126.g12754.t1"/>
    </source>
</evidence>
<name>A0A914DH38_9BILA</name>
<proteinExistence type="predicted"/>
<dbReference type="Proteomes" id="UP000887540">
    <property type="component" value="Unplaced"/>
</dbReference>
<organism evidence="1 2">
    <name type="scientific">Acrobeloides nanus</name>
    <dbReference type="NCBI Taxonomy" id="290746"/>
    <lineage>
        <taxon>Eukaryota</taxon>
        <taxon>Metazoa</taxon>
        <taxon>Ecdysozoa</taxon>
        <taxon>Nematoda</taxon>
        <taxon>Chromadorea</taxon>
        <taxon>Rhabditida</taxon>
        <taxon>Tylenchina</taxon>
        <taxon>Cephalobomorpha</taxon>
        <taxon>Cephaloboidea</taxon>
        <taxon>Cephalobidae</taxon>
        <taxon>Acrobeloides</taxon>
    </lineage>
</organism>
<dbReference type="WBParaSite" id="ACRNAN_scaffold27126.g12754.t1">
    <property type="protein sequence ID" value="ACRNAN_scaffold27126.g12754.t1"/>
    <property type="gene ID" value="ACRNAN_scaffold27126.g12754"/>
</dbReference>